<dbReference type="RefSeq" id="WP_207692271.1">
    <property type="nucleotide sequence ID" value="NZ_CP061799.1"/>
</dbReference>
<accession>A0A975B8I5</accession>
<evidence type="ECO:0000313" key="2">
    <source>
        <dbReference type="Proteomes" id="UP000663720"/>
    </source>
</evidence>
<dbReference type="EMBL" id="CP061799">
    <property type="protein sequence ID" value="QTA80646.1"/>
    <property type="molecule type" value="Genomic_DNA"/>
</dbReference>
<evidence type="ECO:0000313" key="1">
    <source>
        <dbReference type="EMBL" id="QTA80646.1"/>
    </source>
</evidence>
<sequence>MSKAKELIELLEQFDIKGDKNIKSIIANQLKEKADKNYDEEDINLLIDLYNELKITNEFKEGQVVKWKKGLKNKRLPNEEQPAIVVEILKEPIYSEFNSGTPYFREPLDLALGFIGGHNDFIIFHYDKRRFEPLKKE</sequence>
<protein>
    <submittedName>
        <fullName evidence="1">Uncharacterized protein</fullName>
    </submittedName>
</protein>
<dbReference type="KEGG" id="dli:dnl_29570"/>
<dbReference type="Proteomes" id="UP000663720">
    <property type="component" value="Chromosome"/>
</dbReference>
<gene>
    <name evidence="1" type="ORF">dnl_29570</name>
</gene>
<name>A0A975B8I5_9BACT</name>
<proteinExistence type="predicted"/>
<reference evidence="1" key="1">
    <citation type="journal article" date="2021" name="Microb. Physiol.">
        <title>Proteogenomic Insights into the Physiology of Marine, Sulfate-Reducing, Filamentous Desulfonema limicola and Desulfonema magnum.</title>
        <authorList>
            <person name="Schnaars V."/>
            <person name="Wohlbrand L."/>
            <person name="Scheve S."/>
            <person name="Hinrichs C."/>
            <person name="Reinhardt R."/>
            <person name="Rabus R."/>
        </authorList>
    </citation>
    <scope>NUCLEOTIDE SEQUENCE</scope>
    <source>
        <strain evidence="1">5ac10</strain>
    </source>
</reference>
<keyword evidence="2" id="KW-1185">Reference proteome</keyword>
<dbReference type="AlphaFoldDB" id="A0A975B8I5"/>
<organism evidence="1 2">
    <name type="scientific">Desulfonema limicola</name>
    <dbReference type="NCBI Taxonomy" id="45656"/>
    <lineage>
        <taxon>Bacteria</taxon>
        <taxon>Pseudomonadati</taxon>
        <taxon>Thermodesulfobacteriota</taxon>
        <taxon>Desulfobacteria</taxon>
        <taxon>Desulfobacterales</taxon>
        <taxon>Desulfococcaceae</taxon>
        <taxon>Desulfonema</taxon>
    </lineage>
</organism>